<evidence type="ECO:0000256" key="3">
    <source>
        <dbReference type="ARBA" id="ARBA00022475"/>
    </source>
</evidence>
<evidence type="ECO:0000256" key="10">
    <source>
        <dbReference type="ARBA" id="ARBA00030775"/>
    </source>
</evidence>
<dbReference type="SUPFAM" id="SSF54523">
    <property type="entry name" value="Pili subunits"/>
    <property type="match status" value="1"/>
</dbReference>
<evidence type="ECO:0000259" key="12">
    <source>
        <dbReference type="Pfam" id="PF12019"/>
    </source>
</evidence>
<comment type="subcellular location">
    <subcellularLocation>
        <location evidence="1">Cell inner membrane</location>
        <topology evidence="1">Single-pass membrane protein</topology>
    </subcellularLocation>
</comment>
<dbReference type="Pfam" id="PF12019">
    <property type="entry name" value="GspH"/>
    <property type="match status" value="1"/>
</dbReference>
<evidence type="ECO:0000256" key="7">
    <source>
        <dbReference type="ARBA" id="ARBA00022989"/>
    </source>
</evidence>
<gene>
    <name evidence="13" type="ORF">NX782_24000</name>
</gene>
<keyword evidence="8 11" id="KW-0472">Membrane</keyword>
<keyword evidence="5" id="KW-0997">Cell inner membrane</keyword>
<keyword evidence="3" id="KW-1003">Cell membrane</keyword>
<comment type="caution">
    <text evidence="13">The sequence shown here is derived from an EMBL/GenBank/DDBJ whole genome shotgun (WGS) entry which is preliminary data.</text>
</comment>
<dbReference type="RefSeq" id="WP_258848022.1">
    <property type="nucleotide sequence ID" value="NZ_JANUGX010000039.1"/>
</dbReference>
<dbReference type="Gene3D" id="3.55.40.10">
    <property type="entry name" value="minor pseudopilin epsh domain"/>
    <property type="match status" value="1"/>
</dbReference>
<evidence type="ECO:0000256" key="2">
    <source>
        <dbReference type="ARBA" id="ARBA00021549"/>
    </source>
</evidence>
<organism evidence="13 14">
    <name type="scientific">Massilia norwichensis</name>
    <dbReference type="NCBI Taxonomy" id="1442366"/>
    <lineage>
        <taxon>Bacteria</taxon>
        <taxon>Pseudomonadati</taxon>
        <taxon>Pseudomonadota</taxon>
        <taxon>Betaproteobacteria</taxon>
        <taxon>Burkholderiales</taxon>
        <taxon>Oxalobacteraceae</taxon>
        <taxon>Telluria group</taxon>
        <taxon>Massilia</taxon>
    </lineage>
</organism>
<keyword evidence="4" id="KW-0488">Methylation</keyword>
<dbReference type="InterPro" id="IPR012902">
    <property type="entry name" value="N_methyl_site"/>
</dbReference>
<dbReference type="Proteomes" id="UP001205560">
    <property type="component" value="Unassembled WGS sequence"/>
</dbReference>
<keyword evidence="14" id="KW-1185">Reference proteome</keyword>
<evidence type="ECO:0000256" key="8">
    <source>
        <dbReference type="ARBA" id="ARBA00023136"/>
    </source>
</evidence>
<protein>
    <recommendedName>
        <fullName evidence="2">Type II secretion system protein H</fullName>
    </recommendedName>
    <alternativeName>
        <fullName evidence="10">General secretion pathway protein H</fullName>
    </alternativeName>
</protein>
<dbReference type="NCBIfam" id="TIGR02532">
    <property type="entry name" value="IV_pilin_GFxxxE"/>
    <property type="match status" value="1"/>
</dbReference>
<feature type="domain" description="General secretion pathway GspH" evidence="12">
    <location>
        <begin position="49"/>
        <end position="170"/>
    </location>
</feature>
<comment type="similarity">
    <text evidence="9">Belongs to the GSP H family.</text>
</comment>
<dbReference type="EMBL" id="JANUGX010000039">
    <property type="protein sequence ID" value="MCS0592252.1"/>
    <property type="molecule type" value="Genomic_DNA"/>
</dbReference>
<dbReference type="PROSITE" id="PS00409">
    <property type="entry name" value="PROKAR_NTER_METHYL"/>
    <property type="match status" value="1"/>
</dbReference>
<evidence type="ECO:0000256" key="9">
    <source>
        <dbReference type="ARBA" id="ARBA00025772"/>
    </source>
</evidence>
<evidence type="ECO:0000256" key="1">
    <source>
        <dbReference type="ARBA" id="ARBA00004377"/>
    </source>
</evidence>
<name>A0ABT2ADN2_9BURK</name>
<accession>A0ABT2ADN2</accession>
<evidence type="ECO:0000313" key="14">
    <source>
        <dbReference type="Proteomes" id="UP001205560"/>
    </source>
</evidence>
<dbReference type="InterPro" id="IPR045584">
    <property type="entry name" value="Pilin-like"/>
</dbReference>
<evidence type="ECO:0000256" key="6">
    <source>
        <dbReference type="ARBA" id="ARBA00022692"/>
    </source>
</evidence>
<sequence>MNRWPGRAARQAGFSLIELLAVMAILVILLAAGAPDLGQLVRTQQLKAATADLFAAIGLARAQALARGELVTLLPKGAGGADWRQGWTVFVDRDGDRLPGPADTILAEHGPLAQGIAADFSFTTSAPPFYIAYNGAGRSCRDSNPAAARYGTLSLFHGGGIRRIKINMLGRARSCDPARDASCDGPAAPPS</sequence>
<proteinExistence type="inferred from homology"/>
<evidence type="ECO:0000256" key="4">
    <source>
        <dbReference type="ARBA" id="ARBA00022481"/>
    </source>
</evidence>
<evidence type="ECO:0000313" key="13">
    <source>
        <dbReference type="EMBL" id="MCS0592252.1"/>
    </source>
</evidence>
<keyword evidence="7 11" id="KW-1133">Transmembrane helix</keyword>
<feature type="transmembrane region" description="Helical" evidence="11">
    <location>
        <begin position="12"/>
        <end position="34"/>
    </location>
</feature>
<keyword evidence="6 11" id="KW-0812">Transmembrane</keyword>
<evidence type="ECO:0000256" key="11">
    <source>
        <dbReference type="SAM" id="Phobius"/>
    </source>
</evidence>
<dbReference type="InterPro" id="IPR022346">
    <property type="entry name" value="T2SS_GspH"/>
</dbReference>
<reference evidence="13 14" key="1">
    <citation type="submission" date="2022-08" db="EMBL/GenBank/DDBJ databases">
        <title>Reclassification of Massilia species as members of the genera Telluria, Duganella, Pseudoduganella, Mokoshia gen. nov. and Zemynaea gen. nov. using orthogonal and non-orthogonal genome-based approaches.</title>
        <authorList>
            <person name="Bowman J.P."/>
        </authorList>
    </citation>
    <scope>NUCLEOTIDE SEQUENCE [LARGE SCALE GENOMIC DNA]</scope>
    <source>
        <strain evidence="13 14">LMG 28164</strain>
    </source>
</reference>
<dbReference type="Pfam" id="PF07963">
    <property type="entry name" value="N_methyl"/>
    <property type="match status" value="1"/>
</dbReference>
<evidence type="ECO:0000256" key="5">
    <source>
        <dbReference type="ARBA" id="ARBA00022519"/>
    </source>
</evidence>